<gene>
    <name evidence="1" type="ORF">V1477_021136</name>
</gene>
<evidence type="ECO:0000313" key="2">
    <source>
        <dbReference type="Proteomes" id="UP001607303"/>
    </source>
</evidence>
<keyword evidence="2" id="KW-1185">Reference proteome</keyword>
<reference evidence="1 2" key="1">
    <citation type="journal article" date="2024" name="Ann. Entomol. Soc. Am.">
        <title>Genomic analyses of the southern and eastern yellowjacket wasps (Hymenoptera: Vespidae) reveal evolutionary signatures of social life.</title>
        <authorList>
            <person name="Catto M.A."/>
            <person name="Caine P.B."/>
            <person name="Orr S.E."/>
            <person name="Hunt B.G."/>
            <person name="Goodisman M.A.D."/>
        </authorList>
    </citation>
    <scope>NUCLEOTIDE SEQUENCE [LARGE SCALE GENOMIC DNA]</scope>
    <source>
        <strain evidence="1">232</strain>
        <tissue evidence="1">Head and thorax</tissue>
    </source>
</reference>
<comment type="caution">
    <text evidence="1">The sequence shown here is derived from an EMBL/GenBank/DDBJ whole genome shotgun (WGS) entry which is preliminary data.</text>
</comment>
<dbReference type="AlphaFoldDB" id="A0ABD2AH92"/>
<sequence length="60" mass="7127">MDNHFFVCLIDIFIYWKLDQIIISLNRYMSVNISSYLLERSEEAKKDMSSGKTNFSINPF</sequence>
<proteinExistence type="predicted"/>
<dbReference type="EMBL" id="JAYRBN010000117">
    <property type="protein sequence ID" value="KAL2719989.1"/>
    <property type="molecule type" value="Genomic_DNA"/>
</dbReference>
<protein>
    <submittedName>
        <fullName evidence="1">Uncharacterized protein</fullName>
    </submittedName>
</protein>
<accession>A0ABD2AH92</accession>
<dbReference type="Proteomes" id="UP001607303">
    <property type="component" value="Unassembled WGS sequence"/>
</dbReference>
<organism evidence="1 2">
    <name type="scientific">Vespula maculifrons</name>
    <name type="common">Eastern yellow jacket</name>
    <name type="synonym">Wasp</name>
    <dbReference type="NCBI Taxonomy" id="7453"/>
    <lineage>
        <taxon>Eukaryota</taxon>
        <taxon>Metazoa</taxon>
        <taxon>Ecdysozoa</taxon>
        <taxon>Arthropoda</taxon>
        <taxon>Hexapoda</taxon>
        <taxon>Insecta</taxon>
        <taxon>Pterygota</taxon>
        <taxon>Neoptera</taxon>
        <taxon>Endopterygota</taxon>
        <taxon>Hymenoptera</taxon>
        <taxon>Apocrita</taxon>
        <taxon>Aculeata</taxon>
        <taxon>Vespoidea</taxon>
        <taxon>Vespidae</taxon>
        <taxon>Vespinae</taxon>
        <taxon>Vespula</taxon>
    </lineage>
</organism>
<evidence type="ECO:0000313" key="1">
    <source>
        <dbReference type="EMBL" id="KAL2719989.1"/>
    </source>
</evidence>
<name>A0ABD2AH92_VESMC</name>